<evidence type="ECO:0000256" key="6">
    <source>
        <dbReference type="SAM" id="SignalP"/>
    </source>
</evidence>
<keyword evidence="5" id="KW-0175">Coiled coil</keyword>
<dbReference type="RefSeq" id="WP_100278152.1">
    <property type="nucleotide sequence ID" value="NZ_CP018799.1"/>
</dbReference>
<evidence type="ECO:0000256" key="3">
    <source>
        <dbReference type="ARBA" id="ARBA00023237"/>
    </source>
</evidence>
<feature type="domain" description="OmpA-like" evidence="7">
    <location>
        <begin position="354"/>
        <end position="472"/>
    </location>
</feature>
<dbReference type="Proteomes" id="UP000231701">
    <property type="component" value="Chromosome"/>
</dbReference>
<dbReference type="PANTHER" id="PTHR30329">
    <property type="entry name" value="STATOR ELEMENT OF FLAGELLAR MOTOR COMPLEX"/>
    <property type="match status" value="1"/>
</dbReference>
<dbReference type="EMBL" id="CP018799">
    <property type="protein sequence ID" value="ATX80379.1"/>
    <property type="molecule type" value="Genomic_DNA"/>
</dbReference>
<dbReference type="InterPro" id="IPR025511">
    <property type="entry name" value="DUF4398"/>
</dbReference>
<evidence type="ECO:0000259" key="7">
    <source>
        <dbReference type="PROSITE" id="PS51123"/>
    </source>
</evidence>
<dbReference type="Pfam" id="PF14346">
    <property type="entry name" value="DUF4398"/>
    <property type="match status" value="1"/>
</dbReference>
<reference evidence="8 9" key="1">
    <citation type="submission" date="2016-12" db="EMBL/GenBank/DDBJ databases">
        <title>Isolation and genomic insights into novel planktonic Zetaproteobacteria from stratified waters of the Chesapeake Bay.</title>
        <authorList>
            <person name="McAllister S.M."/>
            <person name="Kato S."/>
            <person name="Chan C.S."/>
            <person name="Chiu B.K."/>
            <person name="Field E.K."/>
        </authorList>
    </citation>
    <scope>NUCLEOTIDE SEQUENCE [LARGE SCALE GENOMIC DNA]</scope>
    <source>
        <strain evidence="8 9">CP-5</strain>
    </source>
</reference>
<dbReference type="CDD" id="cd07185">
    <property type="entry name" value="OmpA_C-like"/>
    <property type="match status" value="1"/>
</dbReference>
<gene>
    <name evidence="8" type="ORF">Ga0123461_1973</name>
</gene>
<feature type="coiled-coil region" evidence="5">
    <location>
        <begin position="288"/>
        <end position="342"/>
    </location>
</feature>
<dbReference type="OrthoDB" id="5291234at2"/>
<dbReference type="PANTHER" id="PTHR30329:SF21">
    <property type="entry name" value="LIPOPROTEIN YIAD-RELATED"/>
    <property type="match status" value="1"/>
</dbReference>
<dbReference type="Pfam" id="PF00691">
    <property type="entry name" value="OmpA"/>
    <property type="match status" value="1"/>
</dbReference>
<dbReference type="InterPro" id="IPR036737">
    <property type="entry name" value="OmpA-like_sf"/>
</dbReference>
<dbReference type="KEGG" id="maes:Ga0123461_1973"/>
<accession>A0A2K8L2B9</accession>
<name>A0A2K8L2B9_MARES</name>
<feature type="signal peptide" evidence="6">
    <location>
        <begin position="1"/>
        <end position="24"/>
    </location>
</feature>
<proteinExistence type="predicted"/>
<protein>
    <submittedName>
        <fullName evidence="8">Outer membrane protein OmpA</fullName>
    </submittedName>
</protein>
<dbReference type="InterPro" id="IPR006665">
    <property type="entry name" value="OmpA-like"/>
</dbReference>
<sequence>MFLRTCLVVFLSLSFLTLSSPAQAGPMDEAKTAITEAEALRASEFAPEHFSAATSKLAEAEKLLRSQSDSSSVVRLLNEATIDARQASELSQKFTRNFSGLVESRDRLKMAGAEYVRDDLGERSEKEFSNVVAAAESGNESKALREQKTALVTLHAAQVVAAREQFVRPISKNVATARKLKAPDYAPNALKNAINTQNQIDKLIKDNPNAQSEAYSLSQKGQASALQAIRVSELGSKFDRNPATVESWVNANDARMAILAEALGLQLDRSQSPEVQLALLKQAIEDMKAEHSAQIVDADKQVRELSEKLAKYEGELSDMADVRRKLQLKREAEAKIKQLTKLFDPEKVEILLTPDADVILRMKKLNFLSGSAVIPPEGYALLDSAIKSIEIFPSRSVRVEGHTDFMGANEYNQELSERRANAVREYLLLQMPNSDSRFSAIGHGEEKPIANNETAAGRTKNRRIDIILIAPTATEVK</sequence>
<dbReference type="AlphaFoldDB" id="A0A2K8L2B9"/>
<dbReference type="GO" id="GO:0009279">
    <property type="term" value="C:cell outer membrane"/>
    <property type="evidence" value="ECO:0007669"/>
    <property type="project" value="UniProtKB-SubCell"/>
</dbReference>
<evidence type="ECO:0000256" key="4">
    <source>
        <dbReference type="PROSITE-ProRule" id="PRU00473"/>
    </source>
</evidence>
<evidence type="ECO:0000256" key="5">
    <source>
        <dbReference type="SAM" id="Coils"/>
    </source>
</evidence>
<keyword evidence="3" id="KW-0998">Cell outer membrane</keyword>
<dbReference type="Gene3D" id="3.30.1330.60">
    <property type="entry name" value="OmpA-like domain"/>
    <property type="match status" value="1"/>
</dbReference>
<dbReference type="PROSITE" id="PS51123">
    <property type="entry name" value="OMPA_2"/>
    <property type="match status" value="1"/>
</dbReference>
<organism evidence="8 9">
    <name type="scientific">Mariprofundus aestuarium</name>
    <dbReference type="NCBI Taxonomy" id="1921086"/>
    <lineage>
        <taxon>Bacteria</taxon>
        <taxon>Pseudomonadati</taxon>
        <taxon>Pseudomonadota</taxon>
        <taxon>Candidatius Mariprofundia</taxon>
        <taxon>Mariprofundales</taxon>
        <taxon>Mariprofundaceae</taxon>
        <taxon>Mariprofundus</taxon>
    </lineage>
</organism>
<comment type="subcellular location">
    <subcellularLocation>
        <location evidence="1">Cell outer membrane</location>
    </subcellularLocation>
</comment>
<evidence type="ECO:0000313" key="9">
    <source>
        <dbReference type="Proteomes" id="UP000231701"/>
    </source>
</evidence>
<evidence type="ECO:0000256" key="2">
    <source>
        <dbReference type="ARBA" id="ARBA00023136"/>
    </source>
</evidence>
<evidence type="ECO:0000313" key="8">
    <source>
        <dbReference type="EMBL" id="ATX80379.1"/>
    </source>
</evidence>
<dbReference type="InterPro" id="IPR006664">
    <property type="entry name" value="OMP_bac"/>
</dbReference>
<keyword evidence="2 4" id="KW-0472">Membrane</keyword>
<evidence type="ECO:0000256" key="1">
    <source>
        <dbReference type="ARBA" id="ARBA00004442"/>
    </source>
</evidence>
<dbReference type="InterPro" id="IPR050330">
    <property type="entry name" value="Bact_OuterMem_StrucFunc"/>
</dbReference>
<feature type="chain" id="PRO_5014635905" evidence="6">
    <location>
        <begin position="25"/>
        <end position="477"/>
    </location>
</feature>
<keyword evidence="6" id="KW-0732">Signal</keyword>
<keyword evidence="9" id="KW-1185">Reference proteome</keyword>
<dbReference type="PRINTS" id="PR01021">
    <property type="entry name" value="OMPADOMAIN"/>
</dbReference>
<dbReference type="SUPFAM" id="SSF103088">
    <property type="entry name" value="OmpA-like"/>
    <property type="match status" value="1"/>
</dbReference>